<dbReference type="InterPro" id="IPR002938">
    <property type="entry name" value="FAD-bd"/>
</dbReference>
<feature type="domain" description="FAD-binding" evidence="1">
    <location>
        <begin position="3"/>
        <end position="316"/>
    </location>
</feature>
<dbReference type="SUPFAM" id="SSF51905">
    <property type="entry name" value="FAD/NAD(P)-binding domain"/>
    <property type="match status" value="1"/>
</dbReference>
<comment type="caution">
    <text evidence="2">The sequence shown here is derived from an EMBL/GenBank/DDBJ whole genome shotgun (WGS) entry which is preliminary data.</text>
</comment>
<dbReference type="EMBL" id="JAOF01000001">
    <property type="protein sequence ID" value="EUA44578.1"/>
    <property type="molecule type" value="Genomic_DNA"/>
</dbReference>
<evidence type="ECO:0000313" key="2">
    <source>
        <dbReference type="EMBL" id="EUA44578.1"/>
    </source>
</evidence>
<dbReference type="PRINTS" id="PR00420">
    <property type="entry name" value="RNGMNOXGNASE"/>
</dbReference>
<reference evidence="2 3" key="1">
    <citation type="submission" date="2013-12" db="EMBL/GenBank/DDBJ databases">
        <authorList>
            <person name="Madinger N."/>
            <person name="Lenaerts A."/>
            <person name="Ordway D."/>
            <person name="DeGroote M.A."/>
            <person name="Parker T."/>
            <person name="Sizemore C."/>
            <person name="Tallon L.J."/>
            <person name="Sadzewicz L.K."/>
            <person name="Sengamalay N."/>
            <person name="Fraser C.M."/>
            <person name="Hine E."/>
            <person name="Shefchek K.A."/>
            <person name="Das S.P."/>
            <person name="Tettelin H."/>
        </authorList>
    </citation>
    <scope>NUCLEOTIDE SEQUENCE [LARGE SCALE GENOMIC DNA]</scope>
    <source>
        <strain evidence="2 3">21</strain>
    </source>
</reference>
<accession>A0A829PWB7</accession>
<dbReference type="Proteomes" id="UP000020103">
    <property type="component" value="Unassembled WGS sequence"/>
</dbReference>
<dbReference type="GO" id="GO:0071949">
    <property type="term" value="F:FAD binding"/>
    <property type="evidence" value="ECO:0007669"/>
    <property type="project" value="InterPro"/>
</dbReference>
<dbReference type="Gene3D" id="3.50.50.60">
    <property type="entry name" value="FAD/NAD(P)-binding domain"/>
    <property type="match status" value="1"/>
</dbReference>
<protein>
    <submittedName>
        <fullName evidence="2">FAD binding domain protein</fullName>
    </submittedName>
</protein>
<name>A0A829PWB7_9MYCO</name>
<dbReference type="InterPro" id="IPR051704">
    <property type="entry name" value="FAD_aromatic-hydroxylase"/>
</dbReference>
<dbReference type="NCBIfam" id="NF005761">
    <property type="entry name" value="PRK07588.1"/>
    <property type="match status" value="1"/>
</dbReference>
<dbReference type="PANTHER" id="PTHR46865">
    <property type="entry name" value="OXIDOREDUCTASE-RELATED"/>
    <property type="match status" value="1"/>
</dbReference>
<dbReference type="Gene3D" id="3.30.9.10">
    <property type="entry name" value="D-Amino Acid Oxidase, subunit A, domain 2"/>
    <property type="match status" value="1"/>
</dbReference>
<gene>
    <name evidence="2" type="ORF">I543_1151</name>
</gene>
<evidence type="ECO:0000313" key="3">
    <source>
        <dbReference type="Proteomes" id="UP000020103"/>
    </source>
</evidence>
<evidence type="ECO:0000259" key="1">
    <source>
        <dbReference type="Pfam" id="PF01494"/>
    </source>
</evidence>
<dbReference type="Pfam" id="PF01494">
    <property type="entry name" value="FAD_binding_3"/>
    <property type="match status" value="1"/>
</dbReference>
<proteinExistence type="predicted"/>
<dbReference type="InterPro" id="IPR036188">
    <property type="entry name" value="FAD/NAD-bd_sf"/>
</dbReference>
<sequence>MPTVAIVGAGIGGPTLAYWLLKYGYEPTLIEKASAPRTGGYIIDFWGGGYQVAERMGLGNELRHSGYFIEHLKLANQRGRSVGGFPIEPLRKAADNRLVTIPRGDLAAMIYRQIDGKVEALFGDSITAVQQDTRCAHVTLASGLTRDFDLVIGAGGIHSPVRNLVFGPPAAFEKDLGYYVATFETRNYSQRDDDTYLAYSTPGRTVARFTMRDNRTLFFLIFRAELVEGPHPGTTAEAKALVRQVFGDAGWECPHILHSMDQCDEIYFDRVTQTVMGRWSHGRIALLGDAAAAVSLLAGEGAGLAMIEAYVLAGELHRAGGDHRVAFHRYEHFLRGFVQQKQQAARRMAAVFAPKTSLGLWTRNHATRLLNIAPLAERLVRQQLNDNIELPDYHNLAA</sequence>
<dbReference type="PANTHER" id="PTHR46865:SF8">
    <property type="entry name" value="POSSIBLE OXIDOREDUCTASE"/>
    <property type="match status" value="1"/>
</dbReference>
<dbReference type="AlphaFoldDB" id="A0A829PWB7"/>
<organism evidence="2 3">
    <name type="scientific">Mycobacteroides abscessus 21</name>
    <dbReference type="NCBI Taxonomy" id="1299324"/>
    <lineage>
        <taxon>Bacteria</taxon>
        <taxon>Bacillati</taxon>
        <taxon>Actinomycetota</taxon>
        <taxon>Actinomycetes</taxon>
        <taxon>Mycobacteriales</taxon>
        <taxon>Mycobacteriaceae</taxon>
        <taxon>Mycobacteroides</taxon>
        <taxon>Mycobacteroides abscessus</taxon>
    </lineage>
</organism>